<dbReference type="Proteomes" id="UP000198362">
    <property type="component" value="Unassembled WGS sequence"/>
</dbReference>
<keyword evidence="2" id="KW-1185">Reference proteome</keyword>
<name>A0A239P9V2_9ACTN</name>
<gene>
    <name evidence="1" type="ORF">SAMN05421812_11628</name>
</gene>
<organism evidence="1 2">
    <name type="scientific">Asanoa hainanensis</name>
    <dbReference type="NCBI Taxonomy" id="560556"/>
    <lineage>
        <taxon>Bacteria</taxon>
        <taxon>Bacillati</taxon>
        <taxon>Actinomycetota</taxon>
        <taxon>Actinomycetes</taxon>
        <taxon>Micromonosporales</taxon>
        <taxon>Micromonosporaceae</taxon>
        <taxon>Asanoa</taxon>
    </lineage>
</organism>
<reference evidence="1 2" key="1">
    <citation type="submission" date="2017-06" db="EMBL/GenBank/DDBJ databases">
        <authorList>
            <person name="Kim H.J."/>
            <person name="Triplett B.A."/>
        </authorList>
    </citation>
    <scope>NUCLEOTIDE SEQUENCE [LARGE SCALE GENOMIC DNA]</scope>
    <source>
        <strain evidence="1 2">CGMCC 4.5593</strain>
    </source>
</reference>
<evidence type="ECO:0000313" key="1">
    <source>
        <dbReference type="EMBL" id="SNT63916.1"/>
    </source>
</evidence>
<dbReference type="AlphaFoldDB" id="A0A239P9V2"/>
<dbReference type="OrthoDB" id="8235971at2"/>
<sequence length="245" mass="26920">MAATQPPSVEFYRTTVAYLDALGSSAASDDPSTSLDFLDRLYRSYEQVVARLRARQAVHKLDHQVFSDLVCIAAPKDSPQALSLVLESVAVVLAIFASNGVLVRGGVTIDSFFCAENLVFGPAIVRAVRLEHETAMPRVALADEVRDQAAQLDRDDEPLPLATDLADDSVFVHFLPFLNGPGRMTFRRQIERLSGRSDVSPDVVSKAHWLAAYYNWGTGTASPLRSRHDGRFAEGIRHPAQQGER</sequence>
<protein>
    <submittedName>
        <fullName evidence="1">Uncharacterized protein</fullName>
    </submittedName>
</protein>
<accession>A0A239P9V2</accession>
<evidence type="ECO:0000313" key="2">
    <source>
        <dbReference type="Proteomes" id="UP000198362"/>
    </source>
</evidence>
<dbReference type="RefSeq" id="WP_089254224.1">
    <property type="nucleotide sequence ID" value="NZ_FZPH01000016.1"/>
</dbReference>
<proteinExistence type="predicted"/>
<dbReference type="EMBL" id="FZPH01000016">
    <property type="protein sequence ID" value="SNT63916.1"/>
    <property type="molecule type" value="Genomic_DNA"/>
</dbReference>